<dbReference type="InterPro" id="IPR011050">
    <property type="entry name" value="Pectin_lyase_fold/virulence"/>
</dbReference>
<evidence type="ECO:0000259" key="4">
    <source>
        <dbReference type="SMART" id="SM00656"/>
    </source>
</evidence>
<dbReference type="Gene3D" id="2.160.20.10">
    <property type="entry name" value="Single-stranded right-handed beta-helix, Pectin lyase-like"/>
    <property type="match status" value="1"/>
</dbReference>
<feature type="domain" description="Pectate lyase" evidence="4">
    <location>
        <begin position="202"/>
        <end position="407"/>
    </location>
</feature>
<dbReference type="PANTHER" id="PTHR31683">
    <property type="entry name" value="PECTATE LYASE 18-RELATED"/>
    <property type="match status" value="1"/>
</dbReference>
<keyword evidence="1 2" id="KW-0456">Lyase</keyword>
<protein>
    <submittedName>
        <fullName evidence="5">Pectate lyase</fullName>
    </submittedName>
</protein>
<keyword evidence="2" id="KW-0964">Secreted</keyword>
<evidence type="ECO:0000256" key="1">
    <source>
        <dbReference type="ARBA" id="ARBA00023239"/>
    </source>
</evidence>
<evidence type="ECO:0000256" key="2">
    <source>
        <dbReference type="RuleBase" id="RU361173"/>
    </source>
</evidence>
<dbReference type="InterPro" id="IPR045032">
    <property type="entry name" value="PEL"/>
</dbReference>
<dbReference type="SMART" id="SM00656">
    <property type="entry name" value="Amb_all"/>
    <property type="match status" value="1"/>
</dbReference>
<dbReference type="GO" id="GO:0005576">
    <property type="term" value="C:extracellular region"/>
    <property type="evidence" value="ECO:0007669"/>
    <property type="project" value="UniProtKB-SubCell"/>
</dbReference>
<dbReference type="GO" id="GO:0000272">
    <property type="term" value="P:polysaccharide catabolic process"/>
    <property type="evidence" value="ECO:0007669"/>
    <property type="project" value="UniProtKB-KW"/>
</dbReference>
<evidence type="ECO:0000313" key="6">
    <source>
        <dbReference type="Proteomes" id="UP000262969"/>
    </source>
</evidence>
<keyword evidence="2" id="KW-0119">Carbohydrate metabolism</keyword>
<organism evidence="5 6">
    <name type="scientific">Lachnoclostridium phytofermentans</name>
    <dbReference type="NCBI Taxonomy" id="66219"/>
    <lineage>
        <taxon>Bacteria</taxon>
        <taxon>Bacillati</taxon>
        <taxon>Bacillota</taxon>
        <taxon>Clostridia</taxon>
        <taxon>Lachnospirales</taxon>
        <taxon>Lachnospiraceae</taxon>
    </lineage>
</organism>
<dbReference type="InterPro" id="IPR012334">
    <property type="entry name" value="Pectin_lyas_fold"/>
</dbReference>
<comment type="similarity">
    <text evidence="2">Belongs to the polysaccharide lyase 1 family.</text>
</comment>
<feature type="signal peptide" evidence="3">
    <location>
        <begin position="1"/>
        <end position="23"/>
    </location>
</feature>
<sequence length="459" mass="50166">MWFTKKGVSKVIACLLVASTVFYTQVDRNASLAATVESSQVVLTESGGCLESAYVKWTPVTTASGYNVYYKGAGESDSAYKQVDNELIRQYSSYCRAEVLGLKKGNYVMKVVPLFDNKETTTMAVTQTLSVSEHVREGFAFAAQSPMGTGSGGYNNDGTVPTNSQIIYVTKDTVNTLTLDVITSSNGSTTKAIGLADVLTKRQKGYDKRPLIIRFIGKVTASDISGLNSTGYLQVKGCYNVTLEGVGEDATCYGWGILIREAHNVEVRNLGMMLFPDDGISLDTNNENIWVHNNDIFYGAAGSDADQVKGDGSCDIKGFSNYVTIAYNHFFDSGKSSLCGMSDTKEFFVTYHHNWFDHSDSRHPRIRVGTIHIYNNYFDGNSKYGVGVTQGSSVFVEANYFRNCKYPMLISLQGTDVYGSKEGTFSGEAGGMIKAYNNTVIGETRLVYAGKNATEDRKS</sequence>
<evidence type="ECO:0000256" key="3">
    <source>
        <dbReference type="SAM" id="SignalP"/>
    </source>
</evidence>
<dbReference type="InterPro" id="IPR002022">
    <property type="entry name" value="Pec_lyase"/>
</dbReference>
<feature type="non-terminal residue" evidence="5">
    <location>
        <position position="459"/>
    </location>
</feature>
<proteinExistence type="inferred from homology"/>
<keyword evidence="3" id="KW-0732">Signal</keyword>
<reference evidence="5 6" key="1">
    <citation type="journal article" date="2018" name="Nat. Biotechnol.">
        <title>A standardized bacterial taxonomy based on genome phylogeny substantially revises the tree of life.</title>
        <authorList>
            <person name="Parks D.H."/>
            <person name="Chuvochina M."/>
            <person name="Waite D.W."/>
            <person name="Rinke C."/>
            <person name="Skarshewski A."/>
            <person name="Chaumeil P.A."/>
            <person name="Hugenholtz P."/>
        </authorList>
    </citation>
    <scope>NUCLEOTIDE SEQUENCE [LARGE SCALE GENOMIC DNA]</scope>
    <source>
        <strain evidence="5">UBA11728</strain>
    </source>
</reference>
<feature type="chain" id="PRO_5039157441" evidence="3">
    <location>
        <begin position="24"/>
        <end position="459"/>
    </location>
</feature>
<dbReference type="Pfam" id="PF00544">
    <property type="entry name" value="Pectate_lyase_4"/>
    <property type="match status" value="1"/>
</dbReference>
<dbReference type="SUPFAM" id="SSF51126">
    <property type="entry name" value="Pectin lyase-like"/>
    <property type="match status" value="1"/>
</dbReference>
<dbReference type="Proteomes" id="UP000262969">
    <property type="component" value="Unassembled WGS sequence"/>
</dbReference>
<keyword evidence="2" id="KW-0624">Polysaccharide degradation</keyword>
<comment type="caution">
    <text evidence="5">The sequence shown here is derived from an EMBL/GenBank/DDBJ whole genome shotgun (WGS) entry which is preliminary data.</text>
</comment>
<accession>A0A3D2X7E2</accession>
<dbReference type="PANTHER" id="PTHR31683:SF18">
    <property type="entry name" value="PECTATE LYASE 21-RELATED"/>
    <property type="match status" value="1"/>
</dbReference>
<comment type="subcellular location">
    <subcellularLocation>
        <location evidence="2">Secreted</location>
    </subcellularLocation>
</comment>
<dbReference type="GO" id="GO:0030570">
    <property type="term" value="F:pectate lyase activity"/>
    <property type="evidence" value="ECO:0007669"/>
    <property type="project" value="InterPro"/>
</dbReference>
<dbReference type="EMBL" id="DPVV01000389">
    <property type="protein sequence ID" value="HCL03041.1"/>
    <property type="molecule type" value="Genomic_DNA"/>
</dbReference>
<evidence type="ECO:0000313" key="5">
    <source>
        <dbReference type="EMBL" id="HCL03041.1"/>
    </source>
</evidence>
<name>A0A3D2X7E2_9FIRM</name>
<gene>
    <name evidence="5" type="ORF">DHW61_11645</name>
</gene>
<dbReference type="AlphaFoldDB" id="A0A3D2X7E2"/>